<evidence type="ECO:0000313" key="5">
    <source>
        <dbReference type="Proteomes" id="UP001614391"/>
    </source>
</evidence>
<name>A0ABW8CYS1_STRBI</name>
<protein>
    <submittedName>
        <fullName evidence="4">PP2C family protein-serine/threonine phosphatase</fullName>
        <ecNumber evidence="4">3.1.3.16</ecNumber>
    </submittedName>
</protein>
<dbReference type="PANTHER" id="PTHR43156:SF2">
    <property type="entry name" value="STAGE II SPORULATION PROTEIN E"/>
    <property type="match status" value="1"/>
</dbReference>
<dbReference type="SMART" id="SM00331">
    <property type="entry name" value="PP2C_SIG"/>
    <property type="match status" value="1"/>
</dbReference>
<reference evidence="4 5" key="1">
    <citation type="submission" date="2024-10" db="EMBL/GenBank/DDBJ databases">
        <title>The Natural Products Discovery Center: Release of the First 8490 Sequenced Strains for Exploring Actinobacteria Biosynthetic Diversity.</title>
        <authorList>
            <person name="Kalkreuter E."/>
            <person name="Kautsar S.A."/>
            <person name="Yang D."/>
            <person name="Bader C.D."/>
            <person name="Teijaro C.N."/>
            <person name="Fluegel L."/>
            <person name="Davis C.M."/>
            <person name="Simpson J.R."/>
            <person name="Lauterbach L."/>
            <person name="Steele A.D."/>
            <person name="Gui C."/>
            <person name="Meng S."/>
            <person name="Li G."/>
            <person name="Viehrig K."/>
            <person name="Ye F."/>
            <person name="Su P."/>
            <person name="Kiefer A.F."/>
            <person name="Nichols A."/>
            <person name="Cepeda A.J."/>
            <person name="Yan W."/>
            <person name="Fan B."/>
            <person name="Jiang Y."/>
            <person name="Adhikari A."/>
            <person name="Zheng C.-J."/>
            <person name="Schuster L."/>
            <person name="Cowan T.M."/>
            <person name="Smanski M.J."/>
            <person name="Chevrette M.G."/>
            <person name="De Carvalho L.P.S."/>
            <person name="Shen B."/>
        </authorList>
    </citation>
    <scope>NUCLEOTIDE SEQUENCE [LARGE SCALE GENOMIC DNA]</scope>
    <source>
        <strain evidence="4 5">NPDC053346</strain>
    </source>
</reference>
<dbReference type="EMBL" id="JBITYT010000012">
    <property type="protein sequence ID" value="MFI9122753.1"/>
    <property type="molecule type" value="Genomic_DNA"/>
</dbReference>
<dbReference type="InterPro" id="IPR013655">
    <property type="entry name" value="PAS_fold_3"/>
</dbReference>
<feature type="region of interest" description="Disordered" evidence="2">
    <location>
        <begin position="1"/>
        <end position="23"/>
    </location>
</feature>
<dbReference type="InterPro" id="IPR035965">
    <property type="entry name" value="PAS-like_dom_sf"/>
</dbReference>
<comment type="caution">
    <text evidence="4">The sequence shown here is derived from an EMBL/GenBank/DDBJ whole genome shotgun (WGS) entry which is preliminary data.</text>
</comment>
<dbReference type="SUPFAM" id="SSF55785">
    <property type="entry name" value="PYP-like sensor domain (PAS domain)"/>
    <property type="match status" value="1"/>
</dbReference>
<dbReference type="PROSITE" id="PS50113">
    <property type="entry name" value="PAC"/>
    <property type="match status" value="1"/>
</dbReference>
<dbReference type="GO" id="GO:0004722">
    <property type="term" value="F:protein serine/threonine phosphatase activity"/>
    <property type="evidence" value="ECO:0007669"/>
    <property type="project" value="UniProtKB-EC"/>
</dbReference>
<evidence type="ECO:0000313" key="4">
    <source>
        <dbReference type="EMBL" id="MFI9122753.1"/>
    </source>
</evidence>
<evidence type="ECO:0000256" key="2">
    <source>
        <dbReference type="SAM" id="MobiDB-lite"/>
    </source>
</evidence>
<evidence type="ECO:0000256" key="1">
    <source>
        <dbReference type="ARBA" id="ARBA00022801"/>
    </source>
</evidence>
<dbReference type="Proteomes" id="UP001614391">
    <property type="component" value="Unassembled WGS sequence"/>
</dbReference>
<dbReference type="Gene3D" id="3.30.450.20">
    <property type="entry name" value="PAS domain"/>
    <property type="match status" value="1"/>
</dbReference>
<sequence length="561" mass="60102">MTGSRDESDVPEPGTSGFGGATALSRVAGEGSVFSSSRYVARRQPTVTAPGARPPVLAESAIQEMLDGLPGSAIFLVPLYGADGGVEDFRVAAASPDALDIGGRRGKGLVGLSVLETYPSVLGTDLWRGYLEALEDGVRYEGEPFEYEEVLAGIPRLSRFAVRATACQGGLIVSWVRLDSGEREQRRLEVMQRLGNMGWANWDLVRNAITWSEQVYDIFARDPSLGPVTLEELPGHVLAEDLPALGDEVRRLLGDGQPIDHTFRITTPRGEVRHLRIVAEAEADAHGAPVEVHGFFQDLTAVKRTKEQLLERERAALAQQETLAAERVLAARLQHALLPLPQQSLRLAGLTVDVAYHPLQQGLNVGGDWYSAIELPDGSALLVVGDVAGHGLDAVATMAQLRFTAKGMAITGTPLAAILARLNTLLWHSADRAYSTATMIMGRYEPSSGTLTWVQAGHLPPLLLRDGEARYLPSPRGVLLGATTAPRYDSSAIRLLPGDHLLFFTDGLVEAPGVLLDDGLAHLARTVAGLGDGPRPLDDILGALVDPAARRDDICVLHVSV</sequence>
<gene>
    <name evidence="4" type="ORF">ACIGW0_25750</name>
</gene>
<dbReference type="EC" id="3.1.3.16" evidence="4"/>
<dbReference type="InterPro" id="IPR036457">
    <property type="entry name" value="PPM-type-like_dom_sf"/>
</dbReference>
<dbReference type="InterPro" id="IPR052016">
    <property type="entry name" value="Bact_Sigma-Reg"/>
</dbReference>
<dbReference type="Gene3D" id="3.60.40.10">
    <property type="entry name" value="PPM-type phosphatase domain"/>
    <property type="match status" value="1"/>
</dbReference>
<dbReference type="RefSeq" id="WP_399619126.1">
    <property type="nucleotide sequence ID" value="NZ_JBITYT010000012.1"/>
</dbReference>
<dbReference type="PANTHER" id="PTHR43156">
    <property type="entry name" value="STAGE II SPORULATION PROTEIN E-RELATED"/>
    <property type="match status" value="1"/>
</dbReference>
<keyword evidence="5" id="KW-1185">Reference proteome</keyword>
<dbReference type="SUPFAM" id="SSF81606">
    <property type="entry name" value="PP2C-like"/>
    <property type="match status" value="1"/>
</dbReference>
<organism evidence="4 5">
    <name type="scientific">Streptomyces bikiniensis</name>
    <dbReference type="NCBI Taxonomy" id="1896"/>
    <lineage>
        <taxon>Bacteria</taxon>
        <taxon>Bacillati</taxon>
        <taxon>Actinomycetota</taxon>
        <taxon>Actinomycetes</taxon>
        <taxon>Kitasatosporales</taxon>
        <taxon>Streptomycetaceae</taxon>
        <taxon>Streptomyces</taxon>
    </lineage>
</organism>
<dbReference type="InterPro" id="IPR001932">
    <property type="entry name" value="PPM-type_phosphatase-like_dom"/>
</dbReference>
<accession>A0ABW8CYS1</accession>
<evidence type="ECO:0000259" key="3">
    <source>
        <dbReference type="PROSITE" id="PS50113"/>
    </source>
</evidence>
<feature type="domain" description="PAC" evidence="3">
    <location>
        <begin position="259"/>
        <end position="311"/>
    </location>
</feature>
<proteinExistence type="predicted"/>
<dbReference type="Pfam" id="PF08447">
    <property type="entry name" value="PAS_3"/>
    <property type="match status" value="1"/>
</dbReference>
<dbReference type="Pfam" id="PF07228">
    <property type="entry name" value="SpoIIE"/>
    <property type="match status" value="1"/>
</dbReference>
<dbReference type="Gene3D" id="2.10.70.100">
    <property type="match status" value="1"/>
</dbReference>
<dbReference type="InterPro" id="IPR000700">
    <property type="entry name" value="PAS-assoc_C"/>
</dbReference>
<keyword evidence="1 4" id="KW-0378">Hydrolase</keyword>